<keyword evidence="2" id="KW-1133">Transmembrane helix</keyword>
<gene>
    <name evidence="3" type="ORF">ZHD862_LOCUS26849</name>
</gene>
<comment type="caution">
    <text evidence="3">The sequence shown here is derived from an EMBL/GenBank/DDBJ whole genome shotgun (WGS) entry which is preliminary data.</text>
</comment>
<keyword evidence="1" id="KW-0560">Oxidoreductase</keyword>
<dbReference type="PRINTS" id="PR00081">
    <property type="entry name" value="GDHRDH"/>
</dbReference>
<organism evidence="3 4">
    <name type="scientific">Rotaria sordida</name>
    <dbReference type="NCBI Taxonomy" id="392033"/>
    <lineage>
        <taxon>Eukaryota</taxon>
        <taxon>Metazoa</taxon>
        <taxon>Spiralia</taxon>
        <taxon>Gnathifera</taxon>
        <taxon>Rotifera</taxon>
        <taxon>Eurotatoria</taxon>
        <taxon>Bdelloidea</taxon>
        <taxon>Philodinida</taxon>
        <taxon>Philodinidae</taxon>
        <taxon>Rotaria</taxon>
    </lineage>
</organism>
<dbReference type="SUPFAM" id="SSF51735">
    <property type="entry name" value="NAD(P)-binding Rossmann-fold domains"/>
    <property type="match status" value="1"/>
</dbReference>
<evidence type="ECO:0000313" key="4">
    <source>
        <dbReference type="Proteomes" id="UP000663864"/>
    </source>
</evidence>
<sequence length="344" mass="39109">MMFLSIIDNLCSYVNQLFDQYCTIILVLTFLIIVTRLFNKFWINRLLYSSTQSMEGKTVVITGGNAGIGYETAKDLLLRGARVIIACRNIDKGHQALRTLHFETKCNEQNIRLMECDLASFDSIHKFVKLYNTKEDRLDILICNAGLIYTPNIYSKDGLNYVMQANYLGHFLLTNLLLDKLKKCQPSRIINVSSIAHKYPPTTEGLTALINFKADTMWGSYCPSKACQILSSYKLKHDLRDQGVHVFAVNPGWVWTSFQGPLRPAVGIWFCLIIYPLLRILKFIFAKTPYIGARTTVYCAVEPSLEKSSDLYYENCAPAKPIPLCTDKKSAEYLWNISCETIGL</sequence>
<dbReference type="GO" id="GO:0016491">
    <property type="term" value="F:oxidoreductase activity"/>
    <property type="evidence" value="ECO:0007669"/>
    <property type="project" value="UniProtKB-KW"/>
</dbReference>
<dbReference type="Gene3D" id="3.40.50.720">
    <property type="entry name" value="NAD(P)-binding Rossmann-like Domain"/>
    <property type="match status" value="1"/>
</dbReference>
<evidence type="ECO:0000256" key="1">
    <source>
        <dbReference type="ARBA" id="ARBA00023002"/>
    </source>
</evidence>
<keyword evidence="2" id="KW-0812">Transmembrane</keyword>
<dbReference type="EMBL" id="CAJNOT010002055">
    <property type="protein sequence ID" value="CAF1279447.1"/>
    <property type="molecule type" value="Genomic_DNA"/>
</dbReference>
<dbReference type="PANTHER" id="PTHR43157:SF31">
    <property type="entry name" value="PHOSPHATIDYLINOSITOL-GLYCAN BIOSYNTHESIS CLASS F PROTEIN"/>
    <property type="match status" value="1"/>
</dbReference>
<evidence type="ECO:0000256" key="2">
    <source>
        <dbReference type="SAM" id="Phobius"/>
    </source>
</evidence>
<feature type="transmembrane region" description="Helical" evidence="2">
    <location>
        <begin position="21"/>
        <end position="43"/>
    </location>
</feature>
<dbReference type="InterPro" id="IPR002347">
    <property type="entry name" value="SDR_fam"/>
</dbReference>
<evidence type="ECO:0000313" key="3">
    <source>
        <dbReference type="EMBL" id="CAF1279447.1"/>
    </source>
</evidence>
<keyword evidence="2" id="KW-0472">Membrane</keyword>
<dbReference type="InterPro" id="IPR036291">
    <property type="entry name" value="NAD(P)-bd_dom_sf"/>
</dbReference>
<name>A0A815C5U2_9BILA</name>
<reference evidence="3" key="1">
    <citation type="submission" date="2021-02" db="EMBL/GenBank/DDBJ databases">
        <authorList>
            <person name="Nowell W R."/>
        </authorList>
    </citation>
    <scope>NUCLEOTIDE SEQUENCE</scope>
</reference>
<dbReference type="PANTHER" id="PTHR43157">
    <property type="entry name" value="PHOSPHATIDYLINOSITOL-GLYCAN BIOSYNTHESIS CLASS F PROTEIN-RELATED"/>
    <property type="match status" value="1"/>
</dbReference>
<dbReference type="AlphaFoldDB" id="A0A815C5U2"/>
<dbReference type="Pfam" id="PF00106">
    <property type="entry name" value="adh_short"/>
    <property type="match status" value="1"/>
</dbReference>
<protein>
    <submittedName>
        <fullName evidence="3">Uncharacterized protein</fullName>
    </submittedName>
</protein>
<dbReference type="Proteomes" id="UP000663864">
    <property type="component" value="Unassembled WGS sequence"/>
</dbReference>
<proteinExistence type="predicted"/>
<accession>A0A815C5U2</accession>